<comment type="caution">
    <text evidence="2">The sequence shown here is derived from an EMBL/GenBank/DDBJ whole genome shotgun (WGS) entry which is preliminary data.</text>
</comment>
<keyword evidence="1" id="KW-0808">Transferase</keyword>
<organism evidence="2">
    <name type="scientific">marine sediment metagenome</name>
    <dbReference type="NCBI Taxonomy" id="412755"/>
    <lineage>
        <taxon>unclassified sequences</taxon>
        <taxon>metagenomes</taxon>
        <taxon>ecological metagenomes</taxon>
    </lineage>
</organism>
<gene>
    <name evidence="2" type="ORF">LCGC14_2758350</name>
</gene>
<name>A0A0F8YZR0_9ZZZZ</name>
<dbReference type="CDD" id="cd03801">
    <property type="entry name" value="GT4_PimA-like"/>
    <property type="match status" value="1"/>
</dbReference>
<dbReference type="Pfam" id="PF13692">
    <property type="entry name" value="Glyco_trans_1_4"/>
    <property type="match status" value="1"/>
</dbReference>
<dbReference type="GO" id="GO:0016757">
    <property type="term" value="F:glycosyltransferase activity"/>
    <property type="evidence" value="ECO:0007669"/>
    <property type="project" value="TreeGrafter"/>
</dbReference>
<accession>A0A0F8YZR0</accession>
<dbReference type="PANTHER" id="PTHR46401">
    <property type="entry name" value="GLYCOSYLTRANSFERASE WBBK-RELATED"/>
    <property type="match status" value="1"/>
</dbReference>
<proteinExistence type="predicted"/>
<dbReference type="Gene3D" id="3.40.50.2000">
    <property type="entry name" value="Glycogen Phosphorylase B"/>
    <property type="match status" value="1"/>
</dbReference>
<dbReference type="PANTHER" id="PTHR46401:SF2">
    <property type="entry name" value="GLYCOSYLTRANSFERASE WBBK-RELATED"/>
    <property type="match status" value="1"/>
</dbReference>
<feature type="non-terminal residue" evidence="2">
    <location>
        <position position="420"/>
    </location>
</feature>
<dbReference type="EMBL" id="LAZR01050635">
    <property type="protein sequence ID" value="KKK86927.1"/>
    <property type="molecule type" value="Genomic_DNA"/>
</dbReference>
<evidence type="ECO:0000313" key="2">
    <source>
        <dbReference type="EMBL" id="KKK86927.1"/>
    </source>
</evidence>
<dbReference type="GO" id="GO:0009103">
    <property type="term" value="P:lipopolysaccharide biosynthetic process"/>
    <property type="evidence" value="ECO:0007669"/>
    <property type="project" value="TreeGrafter"/>
</dbReference>
<sequence length="420" mass="48158">KELKGSVMRILWSSNSPFCSTGYGTQTASAATHLKLMGHDMAIFCFYGIEGAQVDWGDIPLYPNDPRDFGIINAKMFFDHFKADIFLTLVDVWVLGGLDPGLKWVPWIPIDMDPVPPTIQDVLKNHPAIVTVMVQSKWGQRKLKEADIDSIYIPNDFDTKLYSPQPEWRKIAREKYEWEDKFVIGTVGTNHGERKNWNAGMQAVSTFEKMHPGEIRYYQHCNPTDPRGINLLALRENLQMEKYTFFPSQAQVAVGIERETMARAYNAMDVFLMPTKGEGFCRPIIEAQACGVPVIATKCTSHEELVAGGYFIKDLMKSWTTQNAWQYECRPDEIVERLEEAYQDKKNGSIVKRQKQARKEAEKYDESILYTEYWPQAIQQIEAKLKGPKNLEGVQQWRRVFIPKTCVPRKVLDIGCGIKQ</sequence>
<evidence type="ECO:0000256" key="1">
    <source>
        <dbReference type="ARBA" id="ARBA00022679"/>
    </source>
</evidence>
<feature type="non-terminal residue" evidence="2">
    <location>
        <position position="1"/>
    </location>
</feature>
<protein>
    <submittedName>
        <fullName evidence="2">Uncharacterized protein</fullName>
    </submittedName>
</protein>
<dbReference type="AlphaFoldDB" id="A0A0F8YZR0"/>
<reference evidence="2" key="1">
    <citation type="journal article" date="2015" name="Nature">
        <title>Complex archaea that bridge the gap between prokaryotes and eukaryotes.</title>
        <authorList>
            <person name="Spang A."/>
            <person name="Saw J.H."/>
            <person name="Jorgensen S.L."/>
            <person name="Zaremba-Niedzwiedzka K."/>
            <person name="Martijn J."/>
            <person name="Lind A.E."/>
            <person name="van Eijk R."/>
            <person name="Schleper C."/>
            <person name="Guy L."/>
            <person name="Ettema T.J."/>
        </authorList>
    </citation>
    <scope>NUCLEOTIDE SEQUENCE</scope>
</reference>
<dbReference type="SUPFAM" id="SSF53756">
    <property type="entry name" value="UDP-Glycosyltransferase/glycogen phosphorylase"/>
    <property type="match status" value="1"/>
</dbReference>